<comment type="caution">
    <text evidence="2">The sequence shown here is derived from an EMBL/GenBank/DDBJ whole genome shotgun (WGS) entry which is preliminary data.</text>
</comment>
<gene>
    <name evidence="2" type="ORF">ATK74_2888</name>
</gene>
<evidence type="ECO:0000313" key="2">
    <source>
        <dbReference type="EMBL" id="PFG18304.1"/>
    </source>
</evidence>
<dbReference type="SUPFAM" id="SSF53300">
    <property type="entry name" value="vWA-like"/>
    <property type="match status" value="1"/>
</dbReference>
<dbReference type="InterPro" id="IPR036465">
    <property type="entry name" value="vWFA_dom_sf"/>
</dbReference>
<evidence type="ECO:0000259" key="1">
    <source>
        <dbReference type="Pfam" id="PF13400"/>
    </source>
</evidence>
<sequence length="574" mass="58948">MKSSRATKISRNQRGVTAVVVAISMMLLAAAGAVGFDVARLVFAKQQLRNAVDAAAQAVAVDMPVSSASTAIQLAKSYAMANDPNLTQSNISVDFFCVVAKASDGTPDQRQIPATCNPGTWTDSATFTYKGKKQCPDTSPVCAIPCVPSATVKCNAVQVSASRNVQFVFGPAINIPSAPVGVSTVSCRGTCGGEAAPNPMNVVVMADRTGSMLDWSGGDVLSNMKSLRDGISSMLTVMDQRVQYVAMGAIHKSKSTASNPIAPLTTSDNFFTSLSNKSSSTTPASTQDTGTVNGCNAATNAGTGNKYKYHNDVLTGTWVPVNFTNSYLNTNASGAYVLDGSGSRTVKTGTSLQTSINNLPYAVANWNTTSGTSSYCTKDGYDMGTHLASALKGGAQYLLNSSNLTNNISAADLAARDALGIVPRKVLILETDGQPGEKFTNVGADGTVTDLSNTYDIGNTNLQTACDNFKKVADNAKAAGITVITIGFGAVNSGSCGNTSSISVLASVASTKDSVTGHGDPGDCSSPAGVAAENSDTDFFFCAASGADLANVFTTAMGQLSGGTKFMAIDGFGD</sequence>
<feature type="domain" description="Putative Flp pilus-assembly TadG-like N-terminal" evidence="1">
    <location>
        <begin position="15"/>
        <end position="61"/>
    </location>
</feature>
<organism evidence="2 3">
    <name type="scientific">Propionicimonas paludicola</name>
    <dbReference type="NCBI Taxonomy" id="185243"/>
    <lineage>
        <taxon>Bacteria</taxon>
        <taxon>Bacillati</taxon>
        <taxon>Actinomycetota</taxon>
        <taxon>Actinomycetes</taxon>
        <taxon>Propionibacteriales</taxon>
        <taxon>Nocardioidaceae</taxon>
        <taxon>Propionicimonas</taxon>
    </lineage>
</organism>
<protein>
    <submittedName>
        <fullName evidence="2">Putative Flp pilus-assembly TadE/G-like protein</fullName>
    </submittedName>
</protein>
<dbReference type="Pfam" id="PF13400">
    <property type="entry name" value="Tad"/>
    <property type="match status" value="1"/>
</dbReference>
<reference evidence="2 3" key="1">
    <citation type="submission" date="2017-10" db="EMBL/GenBank/DDBJ databases">
        <title>Sequencing the genomes of 1000 actinobacteria strains.</title>
        <authorList>
            <person name="Klenk H.-P."/>
        </authorList>
    </citation>
    <scope>NUCLEOTIDE SEQUENCE [LARGE SCALE GENOMIC DNA]</scope>
    <source>
        <strain evidence="2 3">DSM 15597</strain>
    </source>
</reference>
<dbReference type="AlphaFoldDB" id="A0A2A9CV60"/>
<name>A0A2A9CV60_9ACTN</name>
<evidence type="ECO:0000313" key="3">
    <source>
        <dbReference type="Proteomes" id="UP000226079"/>
    </source>
</evidence>
<accession>A0A2A9CV60</accession>
<dbReference type="EMBL" id="PDJC01000001">
    <property type="protein sequence ID" value="PFG18304.1"/>
    <property type="molecule type" value="Genomic_DNA"/>
</dbReference>
<dbReference type="Gene3D" id="3.40.50.410">
    <property type="entry name" value="von Willebrand factor, type A domain"/>
    <property type="match status" value="1"/>
</dbReference>
<keyword evidence="3" id="KW-1185">Reference proteome</keyword>
<dbReference type="Proteomes" id="UP000226079">
    <property type="component" value="Unassembled WGS sequence"/>
</dbReference>
<proteinExistence type="predicted"/>
<dbReference type="InterPro" id="IPR028087">
    <property type="entry name" value="Tad_N"/>
</dbReference>
<dbReference type="OrthoDB" id="4904988at2"/>